<evidence type="ECO:0000256" key="1">
    <source>
        <dbReference type="SAM" id="MobiDB-lite"/>
    </source>
</evidence>
<accession>A0A9W8C9A9</accession>
<sequence>MLYRNCHTIVGRGERVFEGTEAEHQTQLKVGVVVDSVSTQLSEDGHSVLGGTRGQRRRRESGLSERNPESWNNEKSTPIPEPVGRNAADLEPEGKKRATLRDSPYICLICAHNPTPARLEKKYGLCFESPRSFHQEQRYGRKELNYCTGISFKGKHLQ</sequence>
<feature type="region of interest" description="Disordered" evidence="1">
    <location>
        <begin position="42"/>
        <end position="95"/>
    </location>
</feature>
<reference evidence="2" key="1">
    <citation type="submission" date="2021-02" db="EMBL/GenBank/DDBJ databases">
        <title>Comparative genomics reveals that relaxation of natural selection precedes convergent phenotypic evolution of cavefish.</title>
        <authorList>
            <person name="Peng Z."/>
        </authorList>
    </citation>
    <scope>NUCLEOTIDE SEQUENCE</scope>
    <source>
        <tissue evidence="2">Muscle</tissue>
    </source>
</reference>
<organism evidence="2 3">
    <name type="scientific">Triplophysa rosa</name>
    <name type="common">Cave loach</name>
    <dbReference type="NCBI Taxonomy" id="992332"/>
    <lineage>
        <taxon>Eukaryota</taxon>
        <taxon>Metazoa</taxon>
        <taxon>Chordata</taxon>
        <taxon>Craniata</taxon>
        <taxon>Vertebrata</taxon>
        <taxon>Euteleostomi</taxon>
        <taxon>Actinopterygii</taxon>
        <taxon>Neopterygii</taxon>
        <taxon>Teleostei</taxon>
        <taxon>Ostariophysi</taxon>
        <taxon>Cypriniformes</taxon>
        <taxon>Nemacheilidae</taxon>
        <taxon>Triplophysa</taxon>
    </lineage>
</organism>
<dbReference type="EMBL" id="JAFHDT010000003">
    <property type="protein sequence ID" value="KAI7812186.1"/>
    <property type="molecule type" value="Genomic_DNA"/>
</dbReference>
<dbReference type="Proteomes" id="UP001059041">
    <property type="component" value="Linkage Group LG3"/>
</dbReference>
<evidence type="ECO:0000313" key="3">
    <source>
        <dbReference type="Proteomes" id="UP001059041"/>
    </source>
</evidence>
<keyword evidence="3" id="KW-1185">Reference proteome</keyword>
<evidence type="ECO:0000313" key="2">
    <source>
        <dbReference type="EMBL" id="KAI7812186.1"/>
    </source>
</evidence>
<dbReference type="AlphaFoldDB" id="A0A9W8C9A9"/>
<gene>
    <name evidence="2" type="ORF">IRJ41_022464</name>
</gene>
<proteinExistence type="predicted"/>
<feature type="non-terminal residue" evidence="2">
    <location>
        <position position="158"/>
    </location>
</feature>
<protein>
    <submittedName>
        <fullName evidence="2">Uncharacterized protein</fullName>
    </submittedName>
</protein>
<comment type="caution">
    <text evidence="2">The sequence shown here is derived from an EMBL/GenBank/DDBJ whole genome shotgun (WGS) entry which is preliminary data.</text>
</comment>
<name>A0A9W8C9A9_TRIRA</name>